<evidence type="ECO:0000256" key="1">
    <source>
        <dbReference type="SAM" id="Phobius"/>
    </source>
</evidence>
<keyword evidence="1" id="KW-0812">Transmembrane</keyword>
<proteinExistence type="predicted"/>
<dbReference type="RefSeq" id="WP_167035275.1">
    <property type="nucleotide sequence ID" value="NZ_BAAANA010000002.1"/>
</dbReference>
<comment type="caution">
    <text evidence="2">The sequence shown here is derived from an EMBL/GenBank/DDBJ whole genome shotgun (WGS) entry which is preliminary data.</text>
</comment>
<keyword evidence="1" id="KW-0472">Membrane</keyword>
<dbReference type="AlphaFoldDB" id="A0A7Y2M0B6"/>
<evidence type="ECO:0000313" key="2">
    <source>
        <dbReference type="EMBL" id="NNH03619.1"/>
    </source>
</evidence>
<evidence type="ECO:0000313" key="3">
    <source>
        <dbReference type="Proteomes" id="UP000543598"/>
    </source>
</evidence>
<dbReference type="Proteomes" id="UP000543598">
    <property type="component" value="Unassembled WGS sequence"/>
</dbReference>
<name>A0A7Y2M0B6_9MICO</name>
<sequence length="73" mass="8198">MSTETIAIVISTAGRLLGLLTTFFGAFAWMIRRTDARFERLGERIRAVETELVEVKIGIARLEGPPRRLVPAR</sequence>
<feature type="transmembrane region" description="Helical" evidence="1">
    <location>
        <begin position="6"/>
        <end position="31"/>
    </location>
</feature>
<organism evidence="2 3">
    <name type="scientific">Microbacterium ulmi</name>
    <dbReference type="NCBI Taxonomy" id="179095"/>
    <lineage>
        <taxon>Bacteria</taxon>
        <taxon>Bacillati</taxon>
        <taxon>Actinomycetota</taxon>
        <taxon>Actinomycetes</taxon>
        <taxon>Micrococcales</taxon>
        <taxon>Microbacteriaceae</taxon>
        <taxon>Microbacterium</taxon>
    </lineage>
</organism>
<gene>
    <name evidence="2" type="ORF">HLA99_07130</name>
</gene>
<reference evidence="2 3" key="1">
    <citation type="submission" date="2020-05" db="EMBL/GenBank/DDBJ databases">
        <title>MicrobeNet Type strains.</title>
        <authorList>
            <person name="Nicholson A.C."/>
        </authorList>
    </citation>
    <scope>NUCLEOTIDE SEQUENCE [LARGE SCALE GENOMIC DNA]</scope>
    <source>
        <strain evidence="2 3">JCM 14282</strain>
    </source>
</reference>
<dbReference type="EMBL" id="JABEMB010000007">
    <property type="protein sequence ID" value="NNH03619.1"/>
    <property type="molecule type" value="Genomic_DNA"/>
</dbReference>
<keyword evidence="3" id="KW-1185">Reference proteome</keyword>
<protein>
    <submittedName>
        <fullName evidence="2">Uncharacterized protein</fullName>
    </submittedName>
</protein>
<accession>A0A7Y2M0B6</accession>
<keyword evidence="1" id="KW-1133">Transmembrane helix</keyword>